<dbReference type="SMART" id="SM00368">
    <property type="entry name" value="LRR_RI"/>
    <property type="match status" value="2"/>
</dbReference>
<dbReference type="Gene3D" id="3.80.10.10">
    <property type="entry name" value="Ribonuclease Inhibitor"/>
    <property type="match status" value="1"/>
</dbReference>
<evidence type="ECO:0000313" key="5">
    <source>
        <dbReference type="EMBL" id="VFT83802.1"/>
    </source>
</evidence>
<dbReference type="SUPFAM" id="SSF52047">
    <property type="entry name" value="RNI-like"/>
    <property type="match status" value="1"/>
</dbReference>
<sequence length="312" mass="34687">MLPFLPHLRQLKMTSFDDATTHTLVNYLHHSNISQLTLWADPEPEDEDDDPPQPRLTNFYVWRLTQWIANKPVRALDLAMFNICANKVLMKTFYDTVFTRLQHYGHSSMPLTGFETYAFARPLLVMSLNMSPAGLNSSTLTMLGAGLLNSNVTTLDLSCNKIDRSGVSALAQVLTSTKIRKLSMRNVGLEDIGCATLATVLPRTQIQVLTLTDNKITHVGACALAFHVIRCALLTTLHVTVDEVGLVGTTALIEGLGSRADAVMSTLCIFNKNRTKSDEAHLTDLAAQFPNIGKCFFKSMAFLTWTYVREYL</sequence>
<dbReference type="InterPro" id="IPR032675">
    <property type="entry name" value="LRR_dom_sf"/>
</dbReference>
<keyword evidence="6" id="KW-1185">Reference proteome</keyword>
<evidence type="ECO:0000313" key="4">
    <source>
        <dbReference type="EMBL" id="KAF0706045.1"/>
    </source>
</evidence>
<dbReference type="InterPro" id="IPR051279">
    <property type="entry name" value="PP1-Reg/Actin-Interact_Protein"/>
</dbReference>
<organism evidence="5 6">
    <name type="scientific">Aphanomyces stellatus</name>
    <dbReference type="NCBI Taxonomy" id="120398"/>
    <lineage>
        <taxon>Eukaryota</taxon>
        <taxon>Sar</taxon>
        <taxon>Stramenopiles</taxon>
        <taxon>Oomycota</taxon>
        <taxon>Saprolegniomycetes</taxon>
        <taxon>Saprolegniales</taxon>
        <taxon>Verrucalvaceae</taxon>
        <taxon>Aphanomyces</taxon>
    </lineage>
</organism>
<reference evidence="5 6" key="1">
    <citation type="submission" date="2019-03" db="EMBL/GenBank/DDBJ databases">
        <authorList>
            <person name="Gaulin E."/>
            <person name="Dumas B."/>
        </authorList>
    </citation>
    <scope>NUCLEOTIDE SEQUENCE [LARGE SCALE GENOMIC DNA]</scope>
    <source>
        <strain evidence="5">CBS 568.67</strain>
    </source>
</reference>
<comment type="similarity">
    <text evidence="3">Belongs to the PPP1R37 family.</text>
</comment>
<accession>A0A485KHQ8</accession>
<dbReference type="EMBL" id="VJMH01003408">
    <property type="protein sequence ID" value="KAF0706045.1"/>
    <property type="molecule type" value="Genomic_DNA"/>
</dbReference>
<dbReference type="PANTHER" id="PTHR24112:SF9">
    <property type="entry name" value="PROTEIN PHOSPHATASE 1 REGULATORY SUBUNIT 37"/>
    <property type="match status" value="1"/>
</dbReference>
<dbReference type="Proteomes" id="UP000332933">
    <property type="component" value="Unassembled WGS sequence"/>
</dbReference>
<keyword evidence="1" id="KW-0433">Leucine-rich repeat</keyword>
<dbReference type="OrthoDB" id="120976at2759"/>
<evidence type="ECO:0000256" key="3">
    <source>
        <dbReference type="ARBA" id="ARBA00038315"/>
    </source>
</evidence>
<name>A0A485KHQ8_9STRA</name>
<proteinExistence type="inferred from homology"/>
<evidence type="ECO:0000313" key="6">
    <source>
        <dbReference type="Proteomes" id="UP000332933"/>
    </source>
</evidence>
<dbReference type="InterPro" id="IPR001611">
    <property type="entry name" value="Leu-rich_rpt"/>
</dbReference>
<dbReference type="EMBL" id="CAADRA010003420">
    <property type="protein sequence ID" value="VFT83802.1"/>
    <property type="molecule type" value="Genomic_DNA"/>
</dbReference>
<dbReference type="Pfam" id="PF13516">
    <property type="entry name" value="LRR_6"/>
    <property type="match status" value="1"/>
</dbReference>
<dbReference type="AlphaFoldDB" id="A0A485KHQ8"/>
<evidence type="ECO:0000256" key="2">
    <source>
        <dbReference type="ARBA" id="ARBA00022737"/>
    </source>
</evidence>
<evidence type="ECO:0000256" key="1">
    <source>
        <dbReference type="ARBA" id="ARBA00022614"/>
    </source>
</evidence>
<dbReference type="PANTHER" id="PTHR24112">
    <property type="entry name" value="LEUCINE-RICH REPEAT, ISOFORM F-RELATED"/>
    <property type="match status" value="1"/>
</dbReference>
<reference evidence="4" key="2">
    <citation type="submission" date="2019-06" db="EMBL/GenBank/DDBJ databases">
        <title>Genomics analysis of Aphanomyces spp. identifies a new class of oomycete effector associated with host adaptation.</title>
        <authorList>
            <person name="Gaulin E."/>
        </authorList>
    </citation>
    <scope>NUCLEOTIDE SEQUENCE</scope>
    <source>
        <strain evidence="4">CBS 578.67</strain>
    </source>
</reference>
<gene>
    <name evidence="5" type="primary">Aste57867_6840</name>
    <name evidence="4" type="ORF">As57867_006819</name>
    <name evidence="5" type="ORF">ASTE57867_6840</name>
</gene>
<keyword evidence="2" id="KW-0677">Repeat</keyword>
<protein>
    <submittedName>
        <fullName evidence="5">Aste57867_6840 protein</fullName>
    </submittedName>
</protein>